<proteinExistence type="predicted"/>
<dbReference type="Pfam" id="PF19313">
    <property type="entry name" value="DUF5916"/>
    <property type="match status" value="2"/>
</dbReference>
<dbReference type="KEGG" id="run:DR864_24245"/>
<dbReference type="RefSeq" id="WP_114069388.1">
    <property type="nucleotide sequence ID" value="NZ_CP030850.1"/>
</dbReference>
<feature type="domain" description="DUF5916" evidence="2">
    <location>
        <begin position="399"/>
        <end position="657"/>
    </location>
</feature>
<protein>
    <submittedName>
        <fullName evidence="3">Hydrolase</fullName>
    </submittedName>
</protein>
<feature type="chain" id="PRO_5016871952" evidence="1">
    <location>
        <begin position="16"/>
        <end position="744"/>
    </location>
</feature>
<dbReference type="SUPFAM" id="SSF49344">
    <property type="entry name" value="CBD9-like"/>
    <property type="match status" value="1"/>
</dbReference>
<dbReference type="OrthoDB" id="9786766at2"/>
<dbReference type="EMBL" id="CP030850">
    <property type="protein sequence ID" value="AXE20625.1"/>
    <property type="molecule type" value="Genomic_DNA"/>
</dbReference>
<keyword evidence="1" id="KW-0732">Signal</keyword>
<keyword evidence="3" id="KW-0378">Hydrolase</keyword>
<accession>A0A344TPQ4</accession>
<keyword evidence="4" id="KW-1185">Reference proteome</keyword>
<feature type="domain" description="DUF5916" evidence="2">
    <location>
        <begin position="232"/>
        <end position="316"/>
    </location>
</feature>
<name>A0A344TPQ4_9BACT</name>
<evidence type="ECO:0000256" key="1">
    <source>
        <dbReference type="SAM" id="SignalP"/>
    </source>
</evidence>
<dbReference type="InterPro" id="IPR045670">
    <property type="entry name" value="DUF5916"/>
</dbReference>
<dbReference type="CDD" id="cd09618">
    <property type="entry name" value="CBM9_like_2"/>
    <property type="match status" value="1"/>
</dbReference>
<feature type="signal peptide" evidence="1">
    <location>
        <begin position="1"/>
        <end position="15"/>
    </location>
</feature>
<evidence type="ECO:0000313" key="3">
    <source>
        <dbReference type="EMBL" id="AXE20625.1"/>
    </source>
</evidence>
<dbReference type="Gene3D" id="2.60.40.1190">
    <property type="match status" value="1"/>
</dbReference>
<evidence type="ECO:0000259" key="2">
    <source>
        <dbReference type="Pfam" id="PF19313"/>
    </source>
</evidence>
<evidence type="ECO:0000313" key="4">
    <source>
        <dbReference type="Proteomes" id="UP000251993"/>
    </source>
</evidence>
<sequence>MRFLLLLLFPVFAFAQSQAPYKVNFTTEKIKIDGVLDEPIWEKSTTLGDFWQYFPTDTLKAVYKTDVKIAYDDKFVYISAKCYTKSNKFVILSYRRDYRAGGNDNVTFVIDTFNDKTNAFLFGMNPLGVMREALLYNGATDNSFFSEFWDNKWTGESKIYDNYWTTEIAIPFTTLRFKENTPQWLFKSYRFDTQINEQSTLVQIPQNQIIMNLGYAVPIEFEKPLKKSGANISLIPYIAAGNAQDFVNPKNPNNGSRLNFGGDAKIAVTSGLNLDLTINPDFSNVEADRQIINLSRFDINFPEQRQFFLENSDLFSGFGSYVINPFLPPQSNLGGAGNQIISPFFSRQIGIARDSTTGLGVPNRIVYGARLSGKIDDNWRLGLLNAQTADDEFKGISGANYGVLAVQRKIFNRSNIAAIFVNKQTLHPEMSPKLTNFNRVGGLEYNFTSKDSRWTGKAYYHQSFSETKQKDAFANGFSIMYSVLKYTFRWAHDWVGKGYDAEVGFVPRKDYLRINPTLGFSFYPRNKLVNRYSVGVALEQYTMPNIGTTDRIAGPFLSMFFNSSARMLFSINQNYTYLFSDFDALRSNNKLTPLRKGSEYTYYNASLNYFSDQRKKWWLFAQPLIGQYYDGNIVSLAGSINYRYQPYIALAMNFTYNHIDLPIGKNNVFLIGPRLDWTFSKKVFLTTYMQYNSQFENMNINTRFQWRFAPVSDFFLVYIDNYNTANGQSRNRSIQAKLTYWFNL</sequence>
<dbReference type="Proteomes" id="UP000251993">
    <property type="component" value="Chromosome"/>
</dbReference>
<gene>
    <name evidence="3" type="ORF">DR864_24245</name>
</gene>
<dbReference type="GO" id="GO:0016787">
    <property type="term" value="F:hydrolase activity"/>
    <property type="evidence" value="ECO:0007669"/>
    <property type="project" value="UniProtKB-KW"/>
</dbReference>
<organism evidence="3 4">
    <name type="scientific">Runella rosea</name>
    <dbReference type="NCBI Taxonomy" id="2259595"/>
    <lineage>
        <taxon>Bacteria</taxon>
        <taxon>Pseudomonadati</taxon>
        <taxon>Bacteroidota</taxon>
        <taxon>Cytophagia</taxon>
        <taxon>Cytophagales</taxon>
        <taxon>Spirosomataceae</taxon>
        <taxon>Runella</taxon>
    </lineage>
</organism>
<dbReference type="AlphaFoldDB" id="A0A344TPQ4"/>
<reference evidence="3 4" key="1">
    <citation type="submission" date="2018-07" db="EMBL/GenBank/DDBJ databases">
        <title>Genome sequencing of Runella.</title>
        <authorList>
            <person name="Baek M.-G."/>
            <person name="Yi H."/>
        </authorList>
    </citation>
    <scope>NUCLEOTIDE SEQUENCE [LARGE SCALE GENOMIC DNA]</scope>
    <source>
        <strain evidence="3 4">HYN0085</strain>
    </source>
</reference>